<organism evidence="9 10">
    <name type="scientific">Saitoella complicata (strain BCRC 22490 / CBS 7301 / JCM 7358 / NBRC 10748 / NRRL Y-17804)</name>
    <dbReference type="NCBI Taxonomy" id="698492"/>
    <lineage>
        <taxon>Eukaryota</taxon>
        <taxon>Fungi</taxon>
        <taxon>Dikarya</taxon>
        <taxon>Ascomycota</taxon>
        <taxon>Taphrinomycotina</taxon>
        <taxon>Taphrinomycotina incertae sedis</taxon>
        <taxon>Saitoella</taxon>
    </lineage>
</organism>
<proteinExistence type="inferred from homology"/>
<dbReference type="Proteomes" id="UP000033140">
    <property type="component" value="Unassembled WGS sequence"/>
</dbReference>
<dbReference type="PANTHER" id="PTHR23514:SF3">
    <property type="entry name" value="BYPASS OF STOP CODON PROTEIN 6"/>
    <property type="match status" value="1"/>
</dbReference>
<evidence type="ECO:0000313" key="9">
    <source>
        <dbReference type="EMBL" id="GAO52447.1"/>
    </source>
</evidence>
<dbReference type="SUPFAM" id="SSF103473">
    <property type="entry name" value="MFS general substrate transporter"/>
    <property type="match status" value="1"/>
</dbReference>
<dbReference type="InterPro" id="IPR036259">
    <property type="entry name" value="MFS_trans_sf"/>
</dbReference>
<keyword evidence="3" id="KW-0813">Transport</keyword>
<reference evidence="9 10" key="2">
    <citation type="journal article" date="2014" name="J. Gen. Appl. Microbiol.">
        <title>The early diverging ascomycetous budding yeast Saitoella complicata has three histone deacetylases belonging to the Clr6, Hos2, and Rpd3 lineages.</title>
        <authorList>
            <person name="Nishida H."/>
            <person name="Matsumoto T."/>
            <person name="Kondo S."/>
            <person name="Hamamoto M."/>
            <person name="Yoshikawa H."/>
        </authorList>
    </citation>
    <scope>NUCLEOTIDE SEQUENCE [LARGE SCALE GENOMIC DNA]</scope>
    <source>
        <strain evidence="9 10">NRRL Y-17804</strain>
    </source>
</reference>
<dbReference type="EMBL" id="BACD03000069">
    <property type="protein sequence ID" value="GAO52447.1"/>
    <property type="molecule type" value="Genomic_DNA"/>
</dbReference>
<dbReference type="GO" id="GO:0012505">
    <property type="term" value="C:endomembrane system"/>
    <property type="evidence" value="ECO:0007669"/>
    <property type="project" value="UniProtKB-SubCell"/>
</dbReference>
<dbReference type="InterPro" id="IPR011701">
    <property type="entry name" value="MFS"/>
</dbReference>
<feature type="transmembrane region" description="Helical" evidence="7">
    <location>
        <begin position="97"/>
        <end position="121"/>
    </location>
</feature>
<feature type="transmembrane region" description="Helical" evidence="7">
    <location>
        <begin position="358"/>
        <end position="376"/>
    </location>
</feature>
<dbReference type="AlphaFoldDB" id="A0A0E9NRF8"/>
<dbReference type="PROSITE" id="PS50850">
    <property type="entry name" value="MFS"/>
    <property type="match status" value="1"/>
</dbReference>
<feature type="transmembrane region" description="Helical" evidence="7">
    <location>
        <begin position="292"/>
        <end position="317"/>
    </location>
</feature>
<dbReference type="Pfam" id="PF07690">
    <property type="entry name" value="MFS_1"/>
    <property type="match status" value="1"/>
</dbReference>
<evidence type="ECO:0000256" key="7">
    <source>
        <dbReference type="SAM" id="Phobius"/>
    </source>
</evidence>
<feature type="domain" description="Major facilitator superfamily (MFS) profile" evidence="8">
    <location>
        <begin position="63"/>
        <end position="469"/>
    </location>
</feature>
<dbReference type="OMA" id="ALQLLYW"/>
<evidence type="ECO:0000259" key="8">
    <source>
        <dbReference type="PROSITE" id="PS50850"/>
    </source>
</evidence>
<comment type="caution">
    <text evidence="9">The sequence shown here is derived from an EMBL/GenBank/DDBJ whole genome shotgun (WGS) entry which is preliminary data.</text>
</comment>
<evidence type="ECO:0000256" key="3">
    <source>
        <dbReference type="ARBA" id="ARBA00022448"/>
    </source>
</evidence>
<keyword evidence="4 7" id="KW-0812">Transmembrane</keyword>
<dbReference type="PANTHER" id="PTHR23514">
    <property type="entry name" value="BYPASS OF STOP CODON PROTEIN 6"/>
    <property type="match status" value="1"/>
</dbReference>
<feature type="transmembrane region" description="Helical" evidence="7">
    <location>
        <begin position="417"/>
        <end position="440"/>
    </location>
</feature>
<feature type="transmembrane region" description="Helical" evidence="7">
    <location>
        <begin position="329"/>
        <end position="346"/>
    </location>
</feature>
<dbReference type="Gene3D" id="1.20.1250.20">
    <property type="entry name" value="MFS general substrate transporter like domains"/>
    <property type="match status" value="2"/>
</dbReference>
<sequence length="528" mass="57281">MSTRHDEITVQDCYLMEKPIPERTNLNKTTNEEEKRQSQAKDVEVAAGEEGEVHTGIPWLVPKIASAYFAFFVFGLNDGAVGALIPRIEEYYHISHAVASLVFLMQFVGYICACSTASLLLTHIFHSMLYISLFAIATQGLCYVLLCWGPPLPLFIISYLFSGLGLGVQEAVFNTFLGGLPGATKLLGALHGFYGLGAAVAPIIVTQGLIDKGKVWHDYYFVMIGVSVLAWVFVGVAYWSERTQKCNSASTGEESVTAVVEVPLESEEEAKNNSTDLTTGQKNLKDALKYSLTWLFGIFCLLYVGMEFALGGWVVSYMEDVRHASESDAGWVATGFFLGITAGRFVLPFPTARMGEKLAGTVYLCVVLALHLLFWLIPHFIVGAICVSFLGFFLGPLFPIAVSLASKTLPREVHVSAIGFIAAVGGAGGAAFPFIAGVVASARGVSAIQGLVIGLIGAMIALWIVIPARWGRCLHSYEGYSKDDTSREAKKKVKLGGPPLVITAVILRARITNTPVRKIHIRKSRLKP</sequence>
<evidence type="ECO:0000256" key="6">
    <source>
        <dbReference type="ARBA" id="ARBA00023136"/>
    </source>
</evidence>
<dbReference type="GO" id="GO:0016020">
    <property type="term" value="C:membrane"/>
    <property type="evidence" value="ECO:0007669"/>
    <property type="project" value="TreeGrafter"/>
</dbReference>
<comment type="subcellular location">
    <subcellularLocation>
        <location evidence="1">Endomembrane system</location>
        <topology evidence="1">Multi-pass membrane protein</topology>
    </subcellularLocation>
</comment>
<dbReference type="InterPro" id="IPR051788">
    <property type="entry name" value="MFS_Transporter"/>
</dbReference>
<keyword evidence="6 7" id="KW-0472">Membrane</keyword>
<reference evidence="9 10" key="3">
    <citation type="journal article" date="2015" name="Genome Announc.">
        <title>Draft Genome Sequence of the Archiascomycetous Yeast Saitoella complicata.</title>
        <authorList>
            <person name="Yamauchi K."/>
            <person name="Kondo S."/>
            <person name="Hamamoto M."/>
            <person name="Takahashi Y."/>
            <person name="Ogura Y."/>
            <person name="Hayashi T."/>
            <person name="Nishida H."/>
        </authorList>
    </citation>
    <scope>NUCLEOTIDE SEQUENCE [LARGE SCALE GENOMIC DNA]</scope>
    <source>
        <strain evidence="9 10">NRRL Y-17804</strain>
    </source>
</reference>
<feature type="transmembrane region" description="Helical" evidence="7">
    <location>
        <begin position="67"/>
        <end position="85"/>
    </location>
</feature>
<feature type="transmembrane region" description="Helical" evidence="7">
    <location>
        <begin position="186"/>
        <end position="207"/>
    </location>
</feature>
<feature type="transmembrane region" description="Helical" evidence="7">
    <location>
        <begin position="152"/>
        <end position="174"/>
    </location>
</feature>
<evidence type="ECO:0000256" key="5">
    <source>
        <dbReference type="ARBA" id="ARBA00022989"/>
    </source>
</evidence>
<feature type="transmembrane region" description="Helical" evidence="7">
    <location>
        <begin position="219"/>
        <end position="239"/>
    </location>
</feature>
<evidence type="ECO:0000313" key="10">
    <source>
        <dbReference type="Proteomes" id="UP000033140"/>
    </source>
</evidence>
<keyword evidence="5 7" id="KW-1133">Transmembrane helix</keyword>
<reference evidence="9 10" key="1">
    <citation type="journal article" date="2011" name="J. Gen. Appl. Microbiol.">
        <title>Draft genome sequencing of the enigmatic yeast Saitoella complicata.</title>
        <authorList>
            <person name="Nishida H."/>
            <person name="Hamamoto M."/>
            <person name="Sugiyama J."/>
        </authorList>
    </citation>
    <scope>NUCLEOTIDE SEQUENCE [LARGE SCALE GENOMIC DNA]</scope>
    <source>
        <strain evidence="9 10">NRRL Y-17804</strain>
    </source>
</reference>
<feature type="transmembrane region" description="Helical" evidence="7">
    <location>
        <begin position="128"/>
        <end position="146"/>
    </location>
</feature>
<feature type="transmembrane region" description="Helical" evidence="7">
    <location>
        <begin position="446"/>
        <end position="466"/>
    </location>
</feature>
<accession>A0A0E9NRF8</accession>
<evidence type="ECO:0000256" key="1">
    <source>
        <dbReference type="ARBA" id="ARBA00004127"/>
    </source>
</evidence>
<dbReference type="InterPro" id="IPR020846">
    <property type="entry name" value="MFS_dom"/>
</dbReference>
<name>A0A0E9NRF8_SAICN</name>
<comment type="similarity">
    <text evidence="2">Belongs to the major facilitator superfamily.</text>
</comment>
<dbReference type="FunFam" id="1.20.1250.20:FF:000286">
    <property type="entry name" value="MFS efflux transporter"/>
    <property type="match status" value="1"/>
</dbReference>
<dbReference type="GO" id="GO:0022857">
    <property type="term" value="F:transmembrane transporter activity"/>
    <property type="evidence" value="ECO:0007669"/>
    <property type="project" value="InterPro"/>
</dbReference>
<dbReference type="STRING" id="698492.A0A0E9NRF8"/>
<keyword evidence="10" id="KW-1185">Reference proteome</keyword>
<evidence type="ECO:0000256" key="2">
    <source>
        <dbReference type="ARBA" id="ARBA00008335"/>
    </source>
</evidence>
<feature type="transmembrane region" description="Helical" evidence="7">
    <location>
        <begin position="382"/>
        <end position="405"/>
    </location>
</feature>
<gene>
    <name evidence="9" type="ORF">G7K_6523-t1</name>
</gene>
<evidence type="ECO:0000256" key="4">
    <source>
        <dbReference type="ARBA" id="ARBA00022692"/>
    </source>
</evidence>
<protein>
    <recommendedName>
        <fullName evidence="8">Major facilitator superfamily (MFS) profile domain-containing protein</fullName>
    </recommendedName>
</protein>